<evidence type="ECO:0000256" key="1">
    <source>
        <dbReference type="SAM" id="MobiDB-lite"/>
    </source>
</evidence>
<reference evidence="2" key="1">
    <citation type="submission" date="2021-01" db="EMBL/GenBank/DDBJ databases">
        <authorList>
            <person name="Corre E."/>
            <person name="Pelletier E."/>
            <person name="Niang G."/>
            <person name="Scheremetjew M."/>
            <person name="Finn R."/>
            <person name="Kale V."/>
            <person name="Holt S."/>
            <person name="Cochrane G."/>
            <person name="Meng A."/>
            <person name="Brown T."/>
            <person name="Cohen L."/>
        </authorList>
    </citation>
    <scope>NUCLEOTIDE SEQUENCE</scope>
    <source>
        <strain evidence="2">CCMP1243</strain>
    </source>
</reference>
<gene>
    <name evidence="2" type="ORF">RMAR1173_LOCUS10375</name>
</gene>
<proteinExistence type="predicted"/>
<protein>
    <submittedName>
        <fullName evidence="2">Uncharacterized protein</fullName>
    </submittedName>
</protein>
<name>A0A7S2S287_9STRA</name>
<accession>A0A7S2S287</accession>
<evidence type="ECO:0000313" key="2">
    <source>
        <dbReference type="EMBL" id="CAD9687329.1"/>
    </source>
</evidence>
<dbReference type="AlphaFoldDB" id="A0A7S2S287"/>
<dbReference type="EMBL" id="HBHJ01015631">
    <property type="protein sequence ID" value="CAD9687329.1"/>
    <property type="molecule type" value="Transcribed_RNA"/>
</dbReference>
<feature type="region of interest" description="Disordered" evidence="1">
    <location>
        <begin position="136"/>
        <end position="161"/>
    </location>
</feature>
<sequence length="161" mass="18180">MMTGGCAWDNKRRVCLPSTARFHPQVVLNRFTFVGITEHFHASLCLFYYTIKDHWRFDKYCGETGPASAPLPNLMDSSWVNLPPEVSQALELDGKLLRLAVDTNNLDFELYWAGYGEFKHRVAWMERAVGRTFLQKKSSSSSSRNQGAGKGIVATTRSSAR</sequence>
<organism evidence="2">
    <name type="scientific">Rhizochromulina marina</name>
    <dbReference type="NCBI Taxonomy" id="1034831"/>
    <lineage>
        <taxon>Eukaryota</taxon>
        <taxon>Sar</taxon>
        <taxon>Stramenopiles</taxon>
        <taxon>Ochrophyta</taxon>
        <taxon>Dictyochophyceae</taxon>
        <taxon>Rhizochromulinales</taxon>
        <taxon>Rhizochromulina</taxon>
    </lineage>
</organism>